<accession>A0ABX8B9F7</accession>
<proteinExistence type="predicted"/>
<organism evidence="2 3">
    <name type="scientific">Chloracidobacterium validum</name>
    <dbReference type="NCBI Taxonomy" id="2821543"/>
    <lineage>
        <taxon>Bacteria</taxon>
        <taxon>Pseudomonadati</taxon>
        <taxon>Acidobacteriota</taxon>
        <taxon>Terriglobia</taxon>
        <taxon>Terriglobales</taxon>
        <taxon>Acidobacteriaceae</taxon>
        <taxon>Chloracidobacterium</taxon>
    </lineage>
</organism>
<gene>
    <name evidence="2" type="ORF">J8C06_03480</name>
</gene>
<reference evidence="2 3" key="1">
    <citation type="submission" date="2021-03" db="EMBL/GenBank/DDBJ databases">
        <title>Genomic and phenotypic characterization of Chloracidobacterium isolates provides evidence for multiple species.</title>
        <authorList>
            <person name="Saini M.K."/>
            <person name="Costas A.M.G."/>
            <person name="Tank M."/>
            <person name="Bryant D.A."/>
        </authorList>
    </citation>
    <scope>NUCLEOTIDE SEQUENCE [LARGE SCALE GENOMIC DNA]</scope>
    <source>
        <strain evidence="2 3">BV2-C</strain>
    </source>
</reference>
<name>A0ABX8B9F7_9BACT</name>
<feature type="coiled-coil region" evidence="1">
    <location>
        <begin position="149"/>
        <end position="176"/>
    </location>
</feature>
<dbReference type="Proteomes" id="UP000676506">
    <property type="component" value="Chromosome 1"/>
</dbReference>
<evidence type="ECO:0000256" key="1">
    <source>
        <dbReference type="SAM" id="Coils"/>
    </source>
</evidence>
<dbReference type="EMBL" id="CP072648">
    <property type="protein sequence ID" value="QUW03513.1"/>
    <property type="molecule type" value="Genomic_DNA"/>
</dbReference>
<dbReference type="NCBIfam" id="NF041621">
    <property type="entry name" value="MXAN_5187_C_dom"/>
    <property type="match status" value="1"/>
</dbReference>
<dbReference type="RefSeq" id="WP_211429403.1">
    <property type="nucleotide sequence ID" value="NZ_CP072648.1"/>
</dbReference>
<keyword evidence="1" id="KW-0175">Coiled coil</keyword>
<protein>
    <submittedName>
        <fullName evidence="2">Uncharacterized protein</fullName>
    </submittedName>
</protein>
<evidence type="ECO:0000313" key="2">
    <source>
        <dbReference type="EMBL" id="QUW03513.1"/>
    </source>
</evidence>
<sequence length="217" mass="25927">MSEPKSLDEQISLLDEEIRRLKIEFDMYFNGGRDRPPYDTKWRVEALIKKIEENRSLRFQQRFRFNQIVARFVAFRRLWDRTLKDREEGRDLRAQYLANFRESEEKRREEFGEAIDELDVDAVFGDFQRNPLPPRFEPTTVQIGRNTSQEQQESSIRKLYESLQQAKRTVGEATNTSYEQFRQIIVQNTQKLCSERNTTQVNFTVDIVDGKVKFKAK</sequence>
<evidence type="ECO:0000313" key="3">
    <source>
        <dbReference type="Proteomes" id="UP000676506"/>
    </source>
</evidence>
<keyword evidence="3" id="KW-1185">Reference proteome</keyword>